<accession>Q5ULQ7</accession>
<evidence type="ECO:0000313" key="1">
    <source>
        <dbReference type="EMBL" id="AAV35877.1"/>
    </source>
</evidence>
<evidence type="ECO:0000313" key="2">
    <source>
        <dbReference type="Proteomes" id="UP000002117"/>
    </source>
</evidence>
<protein>
    <submittedName>
        <fullName evidence="1">Orf57</fullName>
    </submittedName>
</protein>
<dbReference type="KEGG" id="vg:3197341"/>
<reference evidence="1 2" key="1">
    <citation type="journal article" date="2004" name="J. Bacteriol.">
        <title>Lactobacillus plantarum bacteriophage LP65: a new member of the SPO1-like genus of the family Myoviridae.</title>
        <authorList>
            <person name="Chibani-Chennoufi S."/>
            <person name="Dillmann M.L."/>
            <person name="Marvin-Guy L."/>
            <person name="Rami-Shojaei S."/>
            <person name="Brussow H."/>
        </authorList>
    </citation>
    <scope>NUCLEOTIDE SEQUENCE</scope>
</reference>
<proteinExistence type="predicted"/>
<sequence length="160" mass="18224">MNLKEKLIMNNDIEELRERANNTLLFYLGYTSDYSDIKRVALEFINDERETLVKYDSYLKKLIPKLYSVKDPVLKLGFIANQDIRFYKDSSNMSFPNTDLGDWTVYAIPGSYYFNDAKVIVSELGTARLISNNGETKIIPAVTVSKGGGLFISNDLVKEV</sequence>
<dbReference type="Proteomes" id="UP000002117">
    <property type="component" value="Segment"/>
</dbReference>
<dbReference type="EMBL" id="AY682195">
    <property type="protein sequence ID" value="AAV35877.1"/>
    <property type="molecule type" value="Genomic_DNA"/>
</dbReference>
<gene>
    <name evidence="1" type="ORF">orf57</name>
</gene>
<dbReference type="RefSeq" id="YP_164692.1">
    <property type="nucleotide sequence ID" value="NC_006565.1"/>
</dbReference>
<name>Q5ULQ7_9CAUD</name>
<keyword evidence="2" id="KW-1185">Reference proteome</keyword>
<organism evidence="1 2">
    <name type="scientific">Lactobacillus phage LP65</name>
    <dbReference type="NCBI Taxonomy" id="2892344"/>
    <lineage>
        <taxon>Viruses</taxon>
        <taxon>Duplodnaviria</taxon>
        <taxon>Heunggongvirae</taxon>
        <taxon>Uroviricota</taxon>
        <taxon>Caudoviricetes</taxon>
        <taxon>Herelleviridae</taxon>
        <taxon>Salchichonvirus</taxon>
        <taxon>Salchichonvirus LP65</taxon>
    </lineage>
</organism>